<dbReference type="InterPro" id="IPR036915">
    <property type="entry name" value="Cyclin-like_sf"/>
</dbReference>
<evidence type="ECO:0000313" key="3">
    <source>
        <dbReference type="EMBL" id="CAK8677818.1"/>
    </source>
</evidence>
<protein>
    <recommendedName>
        <fullName evidence="5">Cyclin-dependent kinase 5 activator</fullName>
    </recommendedName>
</protein>
<feature type="region of interest" description="Disordered" evidence="2">
    <location>
        <begin position="51"/>
        <end position="70"/>
    </location>
</feature>
<name>A0ABP0FG16_CLALP</name>
<comment type="caution">
    <text evidence="3">The sequence shown here is derived from an EMBL/GenBank/DDBJ whole genome shotgun (WGS) entry which is preliminary data.</text>
</comment>
<feature type="compositionally biased region" description="Polar residues" evidence="2">
    <location>
        <begin position="167"/>
        <end position="183"/>
    </location>
</feature>
<dbReference type="EMBL" id="CAWYQH010000046">
    <property type="protein sequence ID" value="CAK8677818.1"/>
    <property type="molecule type" value="Genomic_DNA"/>
</dbReference>
<evidence type="ECO:0000313" key="4">
    <source>
        <dbReference type="Proteomes" id="UP001642483"/>
    </source>
</evidence>
<dbReference type="Proteomes" id="UP001642483">
    <property type="component" value="Unassembled WGS sequence"/>
</dbReference>
<proteinExistence type="inferred from homology"/>
<feature type="compositionally biased region" description="Basic and acidic residues" evidence="2">
    <location>
        <begin position="124"/>
        <end position="134"/>
    </location>
</feature>
<evidence type="ECO:0008006" key="5">
    <source>
        <dbReference type="Google" id="ProtNLM"/>
    </source>
</evidence>
<dbReference type="InterPro" id="IPR004944">
    <property type="entry name" value="CDK5_activator"/>
</dbReference>
<dbReference type="Pfam" id="PF03261">
    <property type="entry name" value="CDK5_activator"/>
    <property type="match status" value="1"/>
</dbReference>
<comment type="similarity">
    <text evidence="1">Belongs to the cyclin-dependent kinase 5 activator family.</text>
</comment>
<dbReference type="PANTHER" id="PTHR23401:SF0">
    <property type="entry name" value="CYCLIN-DEPENDENT KINASE 5 ACTIVATOR"/>
    <property type="match status" value="1"/>
</dbReference>
<sequence>MGNNVGADLHRGQRIPSIENLKQIPYIEAQSGKRKRSMIFHSAAWKRLVESTRRRSSKGTKINPSLSYPDGGLYQSQNLRHVNGFPAGHENVKKSQSLYVINTKALSNGVIDTKPVLQQPRLAESQRNDGHQRNTQELSKQTAVVQSRISSANTNDRIGLHHDASVKPSTATTSLHEGAQSKTVEALEKTDTARNTVVTANNRKATVQSSTKSGAPRKVVIQASTSELLRCLGEFICRRCHRVPDFNPSEVGVWLRGVDHSLLVQGWQDITFIMPSSVVFVYLLCREMLPESITSAYEIKCIVLTCLYMSYSYMGNEISYPLRPFLIEPERFAFWSRCCRIMDKLSGKMLRINNDAQFFTTVFRDLKAYSTASTVPAHTNYIRSHPPIITNNARAIAVGGASW</sequence>
<gene>
    <name evidence="3" type="ORF">CVLEPA_LOCUS7811</name>
</gene>
<organism evidence="3 4">
    <name type="scientific">Clavelina lepadiformis</name>
    <name type="common">Light-bulb sea squirt</name>
    <name type="synonym">Ascidia lepadiformis</name>
    <dbReference type="NCBI Taxonomy" id="159417"/>
    <lineage>
        <taxon>Eukaryota</taxon>
        <taxon>Metazoa</taxon>
        <taxon>Chordata</taxon>
        <taxon>Tunicata</taxon>
        <taxon>Ascidiacea</taxon>
        <taxon>Aplousobranchia</taxon>
        <taxon>Clavelinidae</taxon>
        <taxon>Clavelina</taxon>
    </lineage>
</organism>
<evidence type="ECO:0000256" key="2">
    <source>
        <dbReference type="SAM" id="MobiDB-lite"/>
    </source>
</evidence>
<reference evidence="3 4" key="1">
    <citation type="submission" date="2024-02" db="EMBL/GenBank/DDBJ databases">
        <authorList>
            <person name="Daric V."/>
            <person name="Darras S."/>
        </authorList>
    </citation>
    <scope>NUCLEOTIDE SEQUENCE [LARGE SCALE GENOMIC DNA]</scope>
</reference>
<keyword evidence="4" id="KW-1185">Reference proteome</keyword>
<evidence type="ECO:0000256" key="1">
    <source>
        <dbReference type="ARBA" id="ARBA00010175"/>
    </source>
</evidence>
<accession>A0ABP0FG16</accession>
<feature type="region of interest" description="Disordered" evidence="2">
    <location>
        <begin position="155"/>
        <end position="193"/>
    </location>
</feature>
<dbReference type="Gene3D" id="1.10.472.10">
    <property type="entry name" value="Cyclin-like"/>
    <property type="match status" value="1"/>
</dbReference>
<dbReference type="PANTHER" id="PTHR23401">
    <property type="entry name" value="CYCLIN DEPENDANT KINASE-5 ACTIVATOR"/>
    <property type="match status" value="1"/>
</dbReference>
<feature type="region of interest" description="Disordered" evidence="2">
    <location>
        <begin position="123"/>
        <end position="143"/>
    </location>
</feature>
<dbReference type="SUPFAM" id="SSF47954">
    <property type="entry name" value="Cyclin-like"/>
    <property type="match status" value="1"/>
</dbReference>